<evidence type="ECO:0000313" key="1">
    <source>
        <dbReference type="EMBL" id="CAG8713623.1"/>
    </source>
</evidence>
<protein>
    <submittedName>
        <fullName evidence="1">2189_t:CDS:1</fullName>
    </submittedName>
</protein>
<sequence>NTSVPIPIDLPRPLTNITPDTNKNTNNTVKSDTNLSTIATTITSST</sequence>
<organism evidence="1 2">
    <name type="scientific">Dentiscutata heterogama</name>
    <dbReference type="NCBI Taxonomy" id="1316150"/>
    <lineage>
        <taxon>Eukaryota</taxon>
        <taxon>Fungi</taxon>
        <taxon>Fungi incertae sedis</taxon>
        <taxon>Mucoromycota</taxon>
        <taxon>Glomeromycotina</taxon>
        <taxon>Glomeromycetes</taxon>
        <taxon>Diversisporales</taxon>
        <taxon>Gigasporaceae</taxon>
        <taxon>Dentiscutata</taxon>
    </lineage>
</organism>
<dbReference type="EMBL" id="CAJVPU010030330">
    <property type="protein sequence ID" value="CAG8713623.1"/>
    <property type="molecule type" value="Genomic_DNA"/>
</dbReference>
<comment type="caution">
    <text evidence="1">The sequence shown here is derived from an EMBL/GenBank/DDBJ whole genome shotgun (WGS) entry which is preliminary data.</text>
</comment>
<name>A0ACA9PN09_9GLOM</name>
<evidence type="ECO:0000313" key="2">
    <source>
        <dbReference type="Proteomes" id="UP000789702"/>
    </source>
</evidence>
<accession>A0ACA9PN09</accession>
<feature type="non-terminal residue" evidence="1">
    <location>
        <position position="46"/>
    </location>
</feature>
<reference evidence="1" key="1">
    <citation type="submission" date="2021-06" db="EMBL/GenBank/DDBJ databases">
        <authorList>
            <person name="Kallberg Y."/>
            <person name="Tangrot J."/>
            <person name="Rosling A."/>
        </authorList>
    </citation>
    <scope>NUCLEOTIDE SEQUENCE</scope>
    <source>
        <strain evidence="1">IL203A</strain>
    </source>
</reference>
<gene>
    <name evidence="1" type="ORF">DHETER_LOCUS12405</name>
</gene>
<dbReference type="Proteomes" id="UP000789702">
    <property type="component" value="Unassembled WGS sequence"/>
</dbReference>
<proteinExistence type="predicted"/>
<keyword evidence="2" id="KW-1185">Reference proteome</keyword>
<feature type="non-terminal residue" evidence="1">
    <location>
        <position position="1"/>
    </location>
</feature>